<organism evidence="2 3">
    <name type="scientific">Euzebya pacifica</name>
    <dbReference type="NCBI Taxonomy" id="1608957"/>
    <lineage>
        <taxon>Bacteria</taxon>
        <taxon>Bacillati</taxon>
        <taxon>Actinomycetota</taxon>
        <taxon>Nitriliruptoria</taxon>
        <taxon>Euzebyales</taxon>
    </lineage>
</organism>
<dbReference type="EMBL" id="CP031165">
    <property type="protein sequence ID" value="AXV05846.1"/>
    <property type="molecule type" value="Genomic_DNA"/>
</dbReference>
<name>A0A346XUE9_9ACTN</name>
<dbReference type="AlphaFoldDB" id="A0A346XUE9"/>
<keyword evidence="3" id="KW-1185">Reference proteome</keyword>
<dbReference type="Gene3D" id="1.10.287.1060">
    <property type="entry name" value="ESAT-6-like"/>
    <property type="match status" value="1"/>
</dbReference>
<dbReference type="Proteomes" id="UP000264006">
    <property type="component" value="Chromosome"/>
</dbReference>
<dbReference type="SUPFAM" id="SSF140453">
    <property type="entry name" value="EsxAB dimer-like"/>
    <property type="match status" value="1"/>
</dbReference>
<sequence length="399" mass="40961">MNAPFHRPGISDGDSRWDLLGGCPTPGSPEAIDDAAASMRTRAEAAEDLYDQLQQLGLDLGDSGWGGPTAAAFAERFSALPARVLTARIALDAVSKALARWGEALHALRIDGLRALVDAEAAHAAWAAANDARTEAYQQGQLELHHDAAVGEAMRDLEAARARAAELRTDHAELAASATRIIHDQTPHAAGPDDDLLTAMLDHLGGPDLVAAVLGTGLDADSDGDGDTIDPAGEIAGIVADSWSEVVLGLQGALEDVMGAAVIGPARTDAYLHGEETAASTADILHLAVDIGEGVPLPPATLPPLEGLVDLVPTVPTGVSVPLDLVAGLQVTSVDIPRPLRYVDWFAAVAASPAALTPAWLDLMDLQAVAGPAVTRAGDTLALSGGVPVAGTFDAEAQR</sequence>
<proteinExistence type="predicted"/>
<dbReference type="InterPro" id="IPR010310">
    <property type="entry name" value="T7SS_ESAT-6-like"/>
</dbReference>
<reference evidence="2 3" key="1">
    <citation type="submission" date="2018-09" db="EMBL/GenBank/DDBJ databases">
        <title>Complete genome sequence of Euzebya sp. DY32-46 isolated from seawater of Pacific Ocean.</title>
        <authorList>
            <person name="Xu L."/>
            <person name="Wu Y.-H."/>
            <person name="Xu X.-W."/>
        </authorList>
    </citation>
    <scope>NUCLEOTIDE SEQUENCE [LARGE SCALE GENOMIC DNA]</scope>
    <source>
        <strain evidence="2 3">DY32-46</strain>
    </source>
</reference>
<accession>A0A346XUE9</accession>
<gene>
    <name evidence="2" type="ORF">DVS28_a1146</name>
</gene>
<dbReference type="OrthoDB" id="9825600at2"/>
<evidence type="ECO:0000313" key="2">
    <source>
        <dbReference type="EMBL" id="AXV05846.1"/>
    </source>
</evidence>
<dbReference type="Pfam" id="PF06013">
    <property type="entry name" value="WXG100"/>
    <property type="match status" value="1"/>
</dbReference>
<dbReference type="RefSeq" id="WP_114590590.1">
    <property type="nucleotide sequence ID" value="NZ_CP031165.1"/>
</dbReference>
<dbReference type="InterPro" id="IPR036689">
    <property type="entry name" value="ESAT-6-like_sf"/>
</dbReference>
<evidence type="ECO:0000256" key="1">
    <source>
        <dbReference type="SAM" id="Coils"/>
    </source>
</evidence>
<protein>
    <submittedName>
        <fullName evidence="2">Uncharacterized protein</fullName>
    </submittedName>
</protein>
<feature type="coiled-coil region" evidence="1">
    <location>
        <begin position="150"/>
        <end position="177"/>
    </location>
</feature>
<keyword evidence="1" id="KW-0175">Coiled coil</keyword>
<evidence type="ECO:0000313" key="3">
    <source>
        <dbReference type="Proteomes" id="UP000264006"/>
    </source>
</evidence>
<dbReference type="KEGG" id="euz:DVS28_a1146"/>